<dbReference type="SMART" id="SM00382">
    <property type="entry name" value="AAA"/>
    <property type="match status" value="2"/>
</dbReference>
<evidence type="ECO:0000313" key="5">
    <source>
        <dbReference type="Proteomes" id="UP001158066"/>
    </source>
</evidence>
<evidence type="ECO:0000313" key="4">
    <source>
        <dbReference type="EMBL" id="SMP44791.1"/>
    </source>
</evidence>
<dbReference type="CDD" id="cd03215">
    <property type="entry name" value="ABC_Carb_Monos_II"/>
    <property type="match status" value="1"/>
</dbReference>
<dbReference type="Proteomes" id="UP001158066">
    <property type="component" value="Unassembled WGS sequence"/>
</dbReference>
<dbReference type="InterPro" id="IPR003439">
    <property type="entry name" value="ABC_transporter-like_ATP-bd"/>
</dbReference>
<dbReference type="SUPFAM" id="SSF52540">
    <property type="entry name" value="P-loop containing nucleoside triphosphate hydrolases"/>
    <property type="match status" value="2"/>
</dbReference>
<dbReference type="InterPro" id="IPR017871">
    <property type="entry name" value="ABC_transporter-like_CS"/>
</dbReference>
<evidence type="ECO:0000259" key="3">
    <source>
        <dbReference type="PROSITE" id="PS50893"/>
    </source>
</evidence>
<dbReference type="GO" id="GO:0016887">
    <property type="term" value="F:ATP hydrolysis activity"/>
    <property type="evidence" value="ECO:0007669"/>
    <property type="project" value="InterPro"/>
</dbReference>
<name>A0AA46AHY6_9CLOT</name>
<dbReference type="AlphaFoldDB" id="A0AA46AHY6"/>
<protein>
    <submittedName>
        <fullName evidence="4">Monosaccharide ABC transporter ATP-binding protein, CUT2 family</fullName>
    </submittedName>
</protein>
<keyword evidence="1" id="KW-0547">Nucleotide-binding</keyword>
<evidence type="ECO:0000256" key="2">
    <source>
        <dbReference type="ARBA" id="ARBA00022840"/>
    </source>
</evidence>
<dbReference type="InterPro" id="IPR003593">
    <property type="entry name" value="AAA+_ATPase"/>
</dbReference>
<dbReference type="InterPro" id="IPR050107">
    <property type="entry name" value="ABC_carbohydrate_import_ATPase"/>
</dbReference>
<feature type="domain" description="ABC transporter" evidence="3">
    <location>
        <begin position="272"/>
        <end position="529"/>
    </location>
</feature>
<dbReference type="InterPro" id="IPR027417">
    <property type="entry name" value="P-loop_NTPase"/>
</dbReference>
<accession>A0AA46AHY6</accession>
<comment type="caution">
    <text evidence="4">The sequence shown here is derived from an EMBL/GenBank/DDBJ whole genome shotgun (WGS) entry which is preliminary data.</text>
</comment>
<reference evidence="4" key="1">
    <citation type="submission" date="2017-05" db="EMBL/GenBank/DDBJ databases">
        <authorList>
            <person name="Varghese N."/>
            <person name="Submissions S."/>
        </authorList>
    </citation>
    <scope>NUCLEOTIDE SEQUENCE</scope>
    <source>
        <strain evidence="4">Su22</strain>
    </source>
</reference>
<dbReference type="EMBL" id="FXUF01000002">
    <property type="protein sequence ID" value="SMP44791.1"/>
    <property type="molecule type" value="Genomic_DNA"/>
</dbReference>
<keyword evidence="2 4" id="KW-0067">ATP-binding</keyword>
<sequence>MNADKHTEQFVLQMQDIGKVYYGTRVLGGVNLQLKPGEIHAVLGENGAGKSTLMNILFGMSVIHNTGGFEGQVLINGKPVEIKSPVEAMHHGIGMVHQEFMLIPGYTITENIKLNREITNPSFLSRIAGKKLETLDMETMNKDARAALDKLGMNVEEWVRVAGLPVGFMQFVEIARELDKENLKVLVFDEPTAVLTENEAQKLLASMRKIASEGIAILFITHRLDEVKQVADRITILRDGQHVITKNIEDTDVFEMANLMVGREIDLSSRDFETNDDRKVLMSIKDLYVDMPGEVVKGIDLDIYDGEILGIGGLAGQGKIGLANGIMGLHKAEGNVQLDGTPVKLNDPFASLRRGLAFVSEDRRGIGLLLDTSIEMNIAITAMQIQRQFVKQYGPLSQKETDRIREHALKMIQELDIRCTGPEQITRRLSGGNQQKVCIARALTLNPKVLFVSEPTRGIDVGAKKLVLDTLVQLNKEYGMTIIMTSSELAELRMISHRIAIVNEGRLEGILAPDDSDVDFGLMMAGEYHKTKGREVIADGPN</sequence>
<dbReference type="PANTHER" id="PTHR43790:SF4">
    <property type="entry name" value="GUANOSINE IMPORT ATP-BINDING PROTEIN NUPO"/>
    <property type="match status" value="1"/>
</dbReference>
<dbReference type="PANTHER" id="PTHR43790">
    <property type="entry name" value="CARBOHYDRATE TRANSPORT ATP-BINDING PROTEIN MG119-RELATED"/>
    <property type="match status" value="1"/>
</dbReference>
<keyword evidence="5" id="KW-1185">Reference proteome</keyword>
<dbReference type="RefSeq" id="WP_346771711.1">
    <property type="nucleotide sequence ID" value="NZ_FXUF01000002.1"/>
</dbReference>
<dbReference type="PROSITE" id="PS50893">
    <property type="entry name" value="ABC_TRANSPORTER_2"/>
    <property type="match status" value="2"/>
</dbReference>
<evidence type="ECO:0000256" key="1">
    <source>
        <dbReference type="ARBA" id="ARBA00022741"/>
    </source>
</evidence>
<gene>
    <name evidence="4" type="ORF">SAMN06296020_102235</name>
</gene>
<organism evidence="4 5">
    <name type="scientific">Anoxynatronum buryatiense</name>
    <dbReference type="NCBI Taxonomy" id="489973"/>
    <lineage>
        <taxon>Bacteria</taxon>
        <taxon>Bacillati</taxon>
        <taxon>Bacillota</taxon>
        <taxon>Clostridia</taxon>
        <taxon>Eubacteriales</taxon>
        <taxon>Clostridiaceae</taxon>
        <taxon>Anoxynatronum</taxon>
    </lineage>
</organism>
<dbReference type="GO" id="GO:0005524">
    <property type="term" value="F:ATP binding"/>
    <property type="evidence" value="ECO:0007669"/>
    <property type="project" value="UniProtKB-KW"/>
</dbReference>
<dbReference type="PROSITE" id="PS00211">
    <property type="entry name" value="ABC_TRANSPORTER_1"/>
    <property type="match status" value="1"/>
</dbReference>
<dbReference type="Pfam" id="PF00005">
    <property type="entry name" value="ABC_tran"/>
    <property type="match status" value="2"/>
</dbReference>
<dbReference type="CDD" id="cd03216">
    <property type="entry name" value="ABC_Carb_Monos_I"/>
    <property type="match status" value="1"/>
</dbReference>
<feature type="domain" description="ABC transporter" evidence="3">
    <location>
        <begin position="12"/>
        <end position="264"/>
    </location>
</feature>
<proteinExistence type="predicted"/>
<dbReference type="Gene3D" id="3.40.50.300">
    <property type="entry name" value="P-loop containing nucleotide triphosphate hydrolases"/>
    <property type="match status" value="2"/>
</dbReference>